<accession>X1KV70</accession>
<organism evidence="2">
    <name type="scientific">marine sediment metagenome</name>
    <dbReference type="NCBI Taxonomy" id="412755"/>
    <lineage>
        <taxon>unclassified sequences</taxon>
        <taxon>metagenomes</taxon>
        <taxon>ecological metagenomes</taxon>
    </lineage>
</organism>
<evidence type="ECO:0000313" key="2">
    <source>
        <dbReference type="EMBL" id="GAI10598.1"/>
    </source>
</evidence>
<sequence length="121" mass="13262">MQEIRYRTTASKSPIKISPSRFGPPISKNIAGLVVVSPNALIISKGGKKKTATMINTKILTMGILCKASDNRRKGEIKRKIMDAVNFPKVGLKNSNIFMFFKQVHSIVILVCLNAFSAGLL</sequence>
<protein>
    <submittedName>
        <fullName evidence="2">Uncharacterized protein</fullName>
    </submittedName>
</protein>
<evidence type="ECO:0000256" key="1">
    <source>
        <dbReference type="SAM" id="Phobius"/>
    </source>
</evidence>
<keyword evidence="1" id="KW-1133">Transmembrane helix</keyword>
<keyword evidence="1" id="KW-0812">Transmembrane</keyword>
<feature type="transmembrane region" description="Helical" evidence="1">
    <location>
        <begin position="97"/>
        <end position="116"/>
    </location>
</feature>
<name>X1KV70_9ZZZZ</name>
<dbReference type="AlphaFoldDB" id="X1KV70"/>
<gene>
    <name evidence="2" type="ORF">S06H3_15501</name>
</gene>
<keyword evidence="1" id="KW-0472">Membrane</keyword>
<proteinExistence type="predicted"/>
<dbReference type="EMBL" id="BARV01007630">
    <property type="protein sequence ID" value="GAI10598.1"/>
    <property type="molecule type" value="Genomic_DNA"/>
</dbReference>
<reference evidence="2" key="1">
    <citation type="journal article" date="2014" name="Front. Microbiol.">
        <title>High frequency of phylogenetically diverse reductive dehalogenase-homologous genes in deep subseafloor sedimentary metagenomes.</title>
        <authorList>
            <person name="Kawai M."/>
            <person name="Futagami T."/>
            <person name="Toyoda A."/>
            <person name="Takaki Y."/>
            <person name="Nishi S."/>
            <person name="Hori S."/>
            <person name="Arai W."/>
            <person name="Tsubouchi T."/>
            <person name="Morono Y."/>
            <person name="Uchiyama I."/>
            <person name="Ito T."/>
            <person name="Fujiyama A."/>
            <person name="Inagaki F."/>
            <person name="Takami H."/>
        </authorList>
    </citation>
    <scope>NUCLEOTIDE SEQUENCE</scope>
    <source>
        <strain evidence="2">Expedition CK06-06</strain>
    </source>
</reference>
<comment type="caution">
    <text evidence="2">The sequence shown here is derived from an EMBL/GenBank/DDBJ whole genome shotgun (WGS) entry which is preliminary data.</text>
</comment>